<dbReference type="GO" id="GO:0005737">
    <property type="term" value="C:cytoplasm"/>
    <property type="evidence" value="ECO:0007669"/>
    <property type="project" value="TreeGrafter"/>
</dbReference>
<evidence type="ECO:0000256" key="1">
    <source>
        <dbReference type="SAM" id="Coils"/>
    </source>
</evidence>
<evidence type="ECO:0000259" key="2">
    <source>
        <dbReference type="Pfam" id="PF00656"/>
    </source>
</evidence>
<dbReference type="InterPro" id="IPR050452">
    <property type="entry name" value="Metacaspase"/>
</dbReference>
<feature type="coiled-coil region" evidence="1">
    <location>
        <begin position="33"/>
        <end position="60"/>
    </location>
</feature>
<sequence>MSLYQKRQIQGRVVSFKDKAIQLRLHYARLNAARLITARLNAARLNAARLNDERLKALNTRTTKKALLVGINYLGTSNALAGCINDVNNVNAYLGSKGFTCQLITDYTVLKPTRDTILHALTQLLVNAVAGDVLVFQYSGHGTYVRDTNRDEVDGYDEAMVCLDKRILDDELKTLLVNHLKKGVTLFVLMDCCHSGTILDLKYQYDGVDKVNPKNLETAGKVYMISGCMDRQTSADAMINKQAQGAMTWSLLNTLNINITWRELLQSMRTLLKKSGYIQIPQLSTGTLEDMNSIVFL</sequence>
<evidence type="ECO:0000313" key="3">
    <source>
        <dbReference type="EMBL" id="QHS78879.1"/>
    </source>
</evidence>
<dbReference type="EMBL" id="MN740625">
    <property type="protein sequence ID" value="QHS78879.1"/>
    <property type="molecule type" value="Genomic_DNA"/>
</dbReference>
<dbReference type="PANTHER" id="PTHR48104">
    <property type="entry name" value="METACASPASE-4"/>
    <property type="match status" value="1"/>
</dbReference>
<accession>A0A6C0AGH5</accession>
<dbReference type="SUPFAM" id="SSF52129">
    <property type="entry name" value="Caspase-like"/>
    <property type="match status" value="1"/>
</dbReference>
<reference evidence="3" key="1">
    <citation type="journal article" date="2020" name="Nature">
        <title>Giant virus diversity and host interactions through global metagenomics.</title>
        <authorList>
            <person name="Schulz F."/>
            <person name="Roux S."/>
            <person name="Paez-Espino D."/>
            <person name="Jungbluth S."/>
            <person name="Walsh D.A."/>
            <person name="Denef V.J."/>
            <person name="McMahon K.D."/>
            <person name="Konstantinidis K.T."/>
            <person name="Eloe-Fadrosh E.A."/>
            <person name="Kyrpides N.C."/>
            <person name="Woyke T."/>
        </authorList>
    </citation>
    <scope>NUCLEOTIDE SEQUENCE</scope>
    <source>
        <strain evidence="3">GVMAG-S-1035118-87</strain>
    </source>
</reference>
<proteinExistence type="predicted"/>
<feature type="domain" description="Peptidase C14 caspase" evidence="2">
    <location>
        <begin position="64"/>
        <end position="289"/>
    </location>
</feature>
<dbReference type="GO" id="GO:0004197">
    <property type="term" value="F:cysteine-type endopeptidase activity"/>
    <property type="evidence" value="ECO:0007669"/>
    <property type="project" value="InterPro"/>
</dbReference>
<dbReference type="AlphaFoldDB" id="A0A6C0AGH5"/>
<keyword evidence="1" id="KW-0175">Coiled coil</keyword>
<dbReference type="PANTHER" id="PTHR48104:SF30">
    <property type="entry name" value="METACASPASE-1"/>
    <property type="match status" value="1"/>
</dbReference>
<dbReference type="Gene3D" id="3.40.50.12660">
    <property type="match status" value="1"/>
</dbReference>
<dbReference type="Pfam" id="PF00656">
    <property type="entry name" value="Peptidase_C14"/>
    <property type="match status" value="1"/>
</dbReference>
<name>A0A6C0AGH5_9ZZZZ</name>
<organism evidence="3">
    <name type="scientific">viral metagenome</name>
    <dbReference type="NCBI Taxonomy" id="1070528"/>
    <lineage>
        <taxon>unclassified sequences</taxon>
        <taxon>metagenomes</taxon>
        <taxon>organismal metagenomes</taxon>
    </lineage>
</organism>
<dbReference type="InterPro" id="IPR011600">
    <property type="entry name" value="Pept_C14_caspase"/>
</dbReference>
<dbReference type="GO" id="GO:0006508">
    <property type="term" value="P:proteolysis"/>
    <property type="evidence" value="ECO:0007669"/>
    <property type="project" value="InterPro"/>
</dbReference>
<dbReference type="InterPro" id="IPR029030">
    <property type="entry name" value="Caspase-like_dom_sf"/>
</dbReference>
<protein>
    <recommendedName>
        <fullName evidence="2">Peptidase C14 caspase domain-containing protein</fullName>
    </recommendedName>
</protein>